<protein>
    <submittedName>
        <fullName evidence="1">Uncharacterized protein</fullName>
    </submittedName>
</protein>
<evidence type="ECO:0000313" key="1">
    <source>
        <dbReference type="EMBL" id="TWI11478.1"/>
    </source>
</evidence>
<organism evidence="1 2">
    <name type="scientific">Bradyrhizobium daqingense</name>
    <dbReference type="NCBI Taxonomy" id="993502"/>
    <lineage>
        <taxon>Bacteria</taxon>
        <taxon>Pseudomonadati</taxon>
        <taxon>Pseudomonadota</taxon>
        <taxon>Alphaproteobacteria</taxon>
        <taxon>Hyphomicrobiales</taxon>
        <taxon>Nitrobacteraceae</taxon>
        <taxon>Bradyrhizobium</taxon>
    </lineage>
</organism>
<reference evidence="1 2" key="1">
    <citation type="journal article" date="2015" name="Stand. Genomic Sci.">
        <title>Genomic Encyclopedia of Bacterial and Archaeal Type Strains, Phase III: the genomes of soil and plant-associated and newly described type strains.</title>
        <authorList>
            <person name="Whitman W.B."/>
            <person name="Woyke T."/>
            <person name="Klenk H.P."/>
            <person name="Zhou Y."/>
            <person name="Lilburn T.G."/>
            <person name="Beck B.J."/>
            <person name="De Vos P."/>
            <person name="Vandamme P."/>
            <person name="Eisen J.A."/>
            <person name="Garrity G."/>
            <person name="Hugenholtz P."/>
            <person name="Kyrpides N.C."/>
        </authorList>
    </citation>
    <scope>NUCLEOTIDE SEQUENCE [LARGE SCALE GENOMIC DNA]</scope>
    <source>
        <strain evidence="1 2">CGMCC 1.10947</strain>
    </source>
</reference>
<evidence type="ECO:0000313" key="2">
    <source>
        <dbReference type="Proteomes" id="UP000317176"/>
    </source>
</evidence>
<dbReference type="EMBL" id="VLKL01000001">
    <property type="protein sequence ID" value="TWI11478.1"/>
    <property type="molecule type" value="Genomic_DNA"/>
</dbReference>
<accession>A0A562LVD4</accession>
<sequence>MKKAATLIREIEINNKKLALLQRDHARIGQEISDLAASNKVKISSSSGPQLKAWILAKCRSTCSFRECQS</sequence>
<keyword evidence="2" id="KW-1185">Reference proteome</keyword>
<proteinExistence type="predicted"/>
<dbReference type="RefSeq" id="WP_145628322.1">
    <property type="nucleotide sequence ID" value="NZ_CP088014.1"/>
</dbReference>
<comment type="caution">
    <text evidence="1">The sequence shown here is derived from an EMBL/GenBank/DDBJ whole genome shotgun (WGS) entry which is preliminary data.</text>
</comment>
<dbReference type="Proteomes" id="UP000317176">
    <property type="component" value="Unassembled WGS sequence"/>
</dbReference>
<name>A0A562LVD4_9BRAD</name>
<gene>
    <name evidence="1" type="ORF">IQ17_00629</name>
</gene>
<dbReference type="AlphaFoldDB" id="A0A562LVD4"/>